<dbReference type="HOGENOM" id="CLU_051458_0_0_2"/>
<dbReference type="AlphaFoldDB" id="G0LJ64"/>
<dbReference type="Proteomes" id="UP000007954">
    <property type="component" value="Chromosome"/>
</dbReference>
<feature type="transmembrane region" description="Helical" evidence="1">
    <location>
        <begin position="284"/>
        <end position="310"/>
    </location>
</feature>
<feature type="transmembrane region" description="Helical" evidence="1">
    <location>
        <begin position="90"/>
        <end position="122"/>
    </location>
</feature>
<dbReference type="KEGG" id="hwc:Hqrw_2817"/>
<feature type="transmembrane region" description="Helical" evidence="1">
    <location>
        <begin position="143"/>
        <end position="166"/>
    </location>
</feature>
<gene>
    <name evidence="2" type="ordered locus">Hqrw_2817</name>
</gene>
<feature type="transmembrane region" description="Helical" evidence="1">
    <location>
        <begin position="178"/>
        <end position="201"/>
    </location>
</feature>
<organism evidence="2 3">
    <name type="scientific">Haloquadratum walsbyi (strain DSM 16854 / JCM 12705 / C23)</name>
    <dbReference type="NCBI Taxonomy" id="768065"/>
    <lineage>
        <taxon>Archaea</taxon>
        <taxon>Methanobacteriati</taxon>
        <taxon>Methanobacteriota</taxon>
        <taxon>Stenosarchaea group</taxon>
        <taxon>Halobacteria</taxon>
        <taxon>Halobacteriales</taxon>
        <taxon>Haloferacaceae</taxon>
        <taxon>Haloquadratum</taxon>
    </lineage>
</organism>
<reference evidence="2 3" key="1">
    <citation type="journal article" date="2011" name="PLoS ONE">
        <title>Haloquadratum walsbyi: limited diversity in a global pond.</title>
        <authorList>
            <person name="Dyall-Smith M."/>
            <person name="Pfeiffer F."/>
            <person name="Klee K."/>
            <person name="Palm P."/>
            <person name="Gross K."/>
            <person name="Schuster S.C."/>
            <person name="Rampp M."/>
            <person name="Oesterhelt D."/>
        </authorList>
    </citation>
    <scope>NUCLEOTIDE SEQUENCE [LARGE SCALE GENOMIC DNA]</scope>
    <source>
        <strain evidence="3">DSM 16854 / JCM 12705 / C23</strain>
    </source>
</reference>
<dbReference type="OrthoDB" id="137652at2157"/>
<evidence type="ECO:0000313" key="2">
    <source>
        <dbReference type="EMBL" id="CCC40632.1"/>
    </source>
</evidence>
<protein>
    <submittedName>
        <fullName evidence="2">Uncharacterized protein</fullName>
    </submittedName>
</protein>
<evidence type="ECO:0000256" key="1">
    <source>
        <dbReference type="SAM" id="Phobius"/>
    </source>
</evidence>
<feature type="transmembrane region" description="Helical" evidence="1">
    <location>
        <begin position="247"/>
        <end position="278"/>
    </location>
</feature>
<keyword evidence="1" id="KW-0472">Membrane</keyword>
<evidence type="ECO:0000313" key="3">
    <source>
        <dbReference type="Proteomes" id="UP000007954"/>
    </source>
</evidence>
<accession>G0LJ64</accession>
<dbReference type="InterPro" id="IPR055966">
    <property type="entry name" value="DUF7544"/>
</dbReference>
<dbReference type="RefSeq" id="WP_014556208.1">
    <property type="nucleotide sequence ID" value="NC_017459.1"/>
</dbReference>
<sequence length="344" mass="37297">MPSNTDSVTAIQDITDAIRATTAFLSPPDIQQYVKLGFLIVFLGGVGGIGPVQLLTGIGNVDTDNPVMDGPGSNTASFSDMLTTLDNSELSLIIGVVVVILLCFIGLLAVGSVFEFMFVEVLRQERIKIRAYWRQWWRQGLRLLGFRLVVGALTVIPIAVIALTVVTPLITSGNSPSFGVVIFALGICVTTIVLSGLLTGLTKTFVVPVMITQDETLLTAWQRFWPTVRSEWKEYSIYLIIRFVLQLIIGIATGLILTLSTIIFAIPAIVILAAGILLGEATGIIGIILIIGAIFVFAFGILSTAILAAVPIQIFLRYYALFVLGDTNSRFDLITDRRMSVRKS</sequence>
<dbReference type="EMBL" id="FR746099">
    <property type="protein sequence ID" value="CCC40632.1"/>
    <property type="molecule type" value="Genomic_DNA"/>
</dbReference>
<keyword evidence="1" id="KW-1133">Transmembrane helix</keyword>
<keyword evidence="1" id="KW-0812">Transmembrane</keyword>
<name>G0LJ64_HALWC</name>
<proteinExistence type="predicted"/>
<feature type="transmembrane region" description="Helical" evidence="1">
    <location>
        <begin position="36"/>
        <end position="58"/>
    </location>
</feature>
<dbReference type="GeneID" id="12447564"/>
<dbReference type="Pfam" id="PF24400">
    <property type="entry name" value="DUF7544"/>
    <property type="match status" value="1"/>
</dbReference>